<evidence type="ECO:0000259" key="23">
    <source>
        <dbReference type="SMART" id="SM00481"/>
    </source>
</evidence>
<dbReference type="Gene3D" id="1.10.150.20">
    <property type="entry name" value="5' to 3' exonuclease, C-terminal subdomain"/>
    <property type="match status" value="1"/>
</dbReference>
<dbReference type="InterPro" id="IPR002054">
    <property type="entry name" value="DNA-dir_DNA_pol_X"/>
</dbReference>
<name>D6Y2I8_THEBD</name>
<dbReference type="Gene3D" id="3.30.210.10">
    <property type="entry name" value="DNA polymerase, thumb domain"/>
    <property type="match status" value="1"/>
</dbReference>
<comment type="catalytic activity">
    <reaction evidence="19">
        <text>a 5'-end 2'-deoxyribose-2'-deoxyribonucleotide-DNA = (2E,4S)-4-hydroxypenten-2-al-5-phosphate + a 5'-end 5'-phospho-2'-deoxyribonucleoside-DNA + H(+)</text>
        <dbReference type="Rhea" id="RHEA:76255"/>
        <dbReference type="Rhea" id="RHEA-COMP:13180"/>
        <dbReference type="Rhea" id="RHEA-COMP:18657"/>
        <dbReference type="ChEBI" id="CHEBI:15378"/>
        <dbReference type="ChEBI" id="CHEBI:136412"/>
        <dbReference type="ChEBI" id="CHEBI:195194"/>
        <dbReference type="ChEBI" id="CHEBI:195195"/>
    </reaction>
</comment>
<dbReference type="PANTHER" id="PTHR36928">
    <property type="entry name" value="PHOSPHATASE YCDX-RELATED"/>
    <property type="match status" value="1"/>
</dbReference>
<dbReference type="InterPro" id="IPR037160">
    <property type="entry name" value="DNA_Pol_thumb_sf"/>
</dbReference>
<keyword evidence="6" id="KW-0488">Methylation</keyword>
<dbReference type="SMART" id="SM00483">
    <property type="entry name" value="POLXc"/>
    <property type="match status" value="1"/>
</dbReference>
<dbReference type="InterPro" id="IPR003583">
    <property type="entry name" value="Hlx-hairpin-Hlx_DNA-bd_motif"/>
</dbReference>
<dbReference type="InterPro" id="IPR016195">
    <property type="entry name" value="Pol/histidinol_Pase-like"/>
</dbReference>
<dbReference type="InterPro" id="IPR047967">
    <property type="entry name" value="PolX_PHP"/>
</dbReference>
<evidence type="ECO:0000256" key="11">
    <source>
        <dbReference type="ARBA" id="ARBA00022763"/>
    </source>
</evidence>
<evidence type="ECO:0000259" key="22">
    <source>
        <dbReference type="SMART" id="SM00278"/>
    </source>
</evidence>
<evidence type="ECO:0000256" key="17">
    <source>
        <dbReference type="ARBA" id="ARBA00035726"/>
    </source>
</evidence>
<dbReference type="InterPro" id="IPR010996">
    <property type="entry name" value="HHH_MUS81"/>
</dbReference>
<evidence type="ECO:0000256" key="2">
    <source>
        <dbReference type="ARBA" id="ARBA00004496"/>
    </source>
</evidence>
<dbReference type="EC" id="4.2.99.18" evidence="4"/>
<keyword evidence="12" id="KW-0832">Ubl conjugation</keyword>
<dbReference type="NCBIfam" id="NF006375">
    <property type="entry name" value="PRK08609.1"/>
    <property type="match status" value="1"/>
</dbReference>
<dbReference type="SUPFAM" id="SSF81301">
    <property type="entry name" value="Nucleotidyltransferase"/>
    <property type="match status" value="1"/>
</dbReference>
<evidence type="ECO:0000256" key="13">
    <source>
        <dbReference type="ARBA" id="ARBA00022932"/>
    </source>
</evidence>
<evidence type="ECO:0000256" key="6">
    <source>
        <dbReference type="ARBA" id="ARBA00022481"/>
    </source>
</evidence>
<dbReference type="EMBL" id="CP001874">
    <property type="protein sequence ID" value="ADG88837.1"/>
    <property type="molecule type" value="Genomic_DNA"/>
</dbReference>
<keyword evidence="26" id="KW-1185">Reference proteome</keyword>
<evidence type="ECO:0000256" key="15">
    <source>
        <dbReference type="ARBA" id="ARBA00023204"/>
    </source>
</evidence>
<dbReference type="PRINTS" id="PR00869">
    <property type="entry name" value="DNAPOLX"/>
</dbReference>
<evidence type="ECO:0000256" key="10">
    <source>
        <dbReference type="ARBA" id="ARBA00022705"/>
    </source>
</evidence>
<dbReference type="GO" id="GO:0008270">
    <property type="term" value="F:zinc ion binding"/>
    <property type="evidence" value="ECO:0007669"/>
    <property type="project" value="TreeGrafter"/>
</dbReference>
<comment type="subcellular location">
    <subcellularLocation>
        <location evidence="2">Cytoplasm</location>
    </subcellularLocation>
</comment>
<evidence type="ECO:0000256" key="12">
    <source>
        <dbReference type="ARBA" id="ARBA00022843"/>
    </source>
</evidence>
<evidence type="ECO:0000256" key="1">
    <source>
        <dbReference type="ARBA" id="ARBA00001946"/>
    </source>
</evidence>
<keyword evidence="8 25" id="KW-0808">Transferase</keyword>
<dbReference type="GO" id="GO:0006281">
    <property type="term" value="P:DNA repair"/>
    <property type="evidence" value="ECO:0007669"/>
    <property type="project" value="UniProtKB-KW"/>
</dbReference>
<dbReference type="HOGENOM" id="CLU_017729_1_0_11"/>
<dbReference type="Pfam" id="PF14716">
    <property type="entry name" value="HHH_8"/>
    <property type="match status" value="1"/>
</dbReference>
<evidence type="ECO:0000256" key="18">
    <source>
        <dbReference type="ARBA" id="ARBA00044632"/>
    </source>
</evidence>
<dbReference type="CDD" id="cd00141">
    <property type="entry name" value="NT_POLXc"/>
    <property type="match status" value="1"/>
</dbReference>
<evidence type="ECO:0000313" key="26">
    <source>
        <dbReference type="Proteomes" id="UP000006640"/>
    </source>
</evidence>
<keyword evidence="7" id="KW-0237">DNA synthesis</keyword>
<evidence type="ECO:0000256" key="19">
    <source>
        <dbReference type="ARBA" id="ARBA00044678"/>
    </source>
</evidence>
<dbReference type="Proteomes" id="UP000006640">
    <property type="component" value="Chromosome"/>
</dbReference>
<dbReference type="OrthoDB" id="9808747at2"/>
<dbReference type="Gene3D" id="3.30.460.10">
    <property type="entry name" value="Beta Polymerase, domain 2"/>
    <property type="match status" value="1"/>
</dbReference>
<dbReference type="Pfam" id="PF14520">
    <property type="entry name" value="HHH_5"/>
    <property type="match status" value="1"/>
</dbReference>
<comment type="function">
    <text evidence="20">Repair polymerase that plays a key role in base-excision repair. During this process, the damaged base is excised by specific DNA glycosylases, the DNA backbone is nicked at the abasic site by an apurinic/apyrimidic (AP) endonuclease, and POLB removes 5'-deoxyribose-phosphate from the preincised AP site acting as a 5'-deoxyribose-phosphate lyase (5'-dRP lyase); through its DNA polymerase activity, it adds one nucleotide to the 3' end of the arising single-nucleotide gap. Conducts 'gap-filling' DNA synthesis in a stepwise distributive fashion rather than in a processive fashion as for other DNA polymerases. It is also able to cleave sugar-phosphate bonds 3' to an intact AP site, acting as an AP lyase.</text>
</comment>
<evidence type="ECO:0000256" key="14">
    <source>
        <dbReference type="ARBA" id="ARBA00023053"/>
    </source>
</evidence>
<dbReference type="Gene3D" id="1.10.150.110">
    <property type="entry name" value="DNA polymerase beta, N-terminal domain-like"/>
    <property type="match status" value="1"/>
</dbReference>
<evidence type="ECO:0000256" key="16">
    <source>
        <dbReference type="ARBA" id="ARBA00035717"/>
    </source>
</evidence>
<dbReference type="GO" id="GO:0003887">
    <property type="term" value="F:DNA-directed DNA polymerase activity"/>
    <property type="evidence" value="ECO:0007669"/>
    <property type="project" value="UniProtKB-KW"/>
</dbReference>
<dbReference type="SUPFAM" id="SSF47802">
    <property type="entry name" value="DNA polymerase beta, N-terminal domain-like"/>
    <property type="match status" value="1"/>
</dbReference>
<sequence length="562" mass="62167">MGRVNEDVAAALQEYADLFALTGGDPFRVRSYQKAAKSIAGYPEDLRHTDIRKIPHVGEAIGKKVEEFLRRGSFRQLDELRARIPAGVRALTRIPSLGPKRALLLYNELGIDSPAALAEAIKAGRLAGVRGFGPKAEENLLRGIEQLELAGKRFHLGIAIDLAERIMAALPAERIAYAGSVRRMKETVGDIDILAVGPPTLMDALARLPYVTEVIARGDRKTSVRTDRGVQVDLRLVPAESWGAALVYFTGSKEHNVHIRELAVKKGWKLSEYGLFDADDRVIAAATEEDVYRALGMEWVPPPLREDRGEVEAALRGELPRLVELSDIKGDLHTHTDLTDGVAPLEEMVAAAARRGYAYYAVTDHAPNLVMQRMTLEKALDQRARLAELQARHPGMRLLHGTELNIGPDGSVDWPAEVLAGFDIRVASVHSHFTQPRDEMTRRLIAVCENPHVDIVGHPTARRLGSRAPVDADWEAVFRAAARTHTIMEIDSYPDRADLDSDLVRLARHHGVKFSIDSDAHAIPHLDHLRFGVGIAQRAWLTPDDVVNTWPLDRLLAYLGRS</sequence>
<reference evidence="25 26" key="1">
    <citation type="submission" date="2010-01" db="EMBL/GenBank/DDBJ databases">
        <title>The complete genome of Thermobispora bispora DSM 43833.</title>
        <authorList>
            <consortium name="US DOE Joint Genome Institute (JGI-PGF)"/>
            <person name="Lucas S."/>
            <person name="Copeland A."/>
            <person name="Lapidus A."/>
            <person name="Glavina del Rio T."/>
            <person name="Dalin E."/>
            <person name="Tice H."/>
            <person name="Bruce D."/>
            <person name="Goodwin L."/>
            <person name="Pitluck S."/>
            <person name="Kyrpides N."/>
            <person name="Mavromatis K."/>
            <person name="Ivanova N."/>
            <person name="Mikhailova N."/>
            <person name="Chertkov O."/>
            <person name="Brettin T."/>
            <person name="Detter J.C."/>
            <person name="Han C."/>
            <person name="Larimer F."/>
            <person name="Land M."/>
            <person name="Hauser L."/>
            <person name="Markowitz V."/>
            <person name="Cheng J.-F."/>
            <person name="Hugenholtz P."/>
            <person name="Woyke T."/>
            <person name="Wu D."/>
            <person name="Jando M."/>
            <person name="Schneider S."/>
            <person name="Klenk H.-P."/>
            <person name="Eisen J.A."/>
        </authorList>
    </citation>
    <scope>NUCLEOTIDE SEQUENCE [LARGE SCALE GENOMIC DNA]</scope>
    <source>
        <strain evidence="26">ATCC 19993 / DSM 43833 / CBS 139.67 / JCM 10125 / KCTC 9307 / NBRC 14880 / R51</strain>
    </source>
</reference>
<keyword evidence="15" id="KW-0234">DNA repair</keyword>
<evidence type="ECO:0000256" key="21">
    <source>
        <dbReference type="ARBA" id="ARBA00049244"/>
    </source>
</evidence>
<dbReference type="SMART" id="SM00481">
    <property type="entry name" value="POLIIIAc"/>
    <property type="match status" value="1"/>
</dbReference>
<dbReference type="KEGG" id="tbi:Tbis_2126"/>
<dbReference type="PANTHER" id="PTHR36928:SF1">
    <property type="entry name" value="PHOSPHATASE YCDX-RELATED"/>
    <property type="match status" value="1"/>
</dbReference>
<dbReference type="eggNOG" id="COG1796">
    <property type="taxonomic scope" value="Bacteria"/>
</dbReference>
<gene>
    <name evidence="25" type="ordered locus">Tbis_2126</name>
</gene>
<dbReference type="CDD" id="cd07436">
    <property type="entry name" value="PHP_PolX"/>
    <property type="match status" value="1"/>
</dbReference>
<dbReference type="Pfam" id="PF02811">
    <property type="entry name" value="PHP"/>
    <property type="match status" value="1"/>
</dbReference>
<dbReference type="GO" id="GO:0051575">
    <property type="term" value="F:5'-deoxyribose-5-phosphate lyase activity"/>
    <property type="evidence" value="ECO:0007669"/>
    <property type="project" value="RHEA"/>
</dbReference>
<dbReference type="STRING" id="469371.Tbis_2126"/>
<feature type="domain" description="Helix-hairpin-helix DNA-binding motif class 1" evidence="22">
    <location>
        <begin position="49"/>
        <end position="68"/>
    </location>
</feature>
<evidence type="ECO:0000256" key="7">
    <source>
        <dbReference type="ARBA" id="ARBA00022634"/>
    </source>
</evidence>
<dbReference type="GO" id="GO:0042578">
    <property type="term" value="F:phosphoric ester hydrolase activity"/>
    <property type="evidence" value="ECO:0007669"/>
    <property type="project" value="TreeGrafter"/>
</dbReference>
<dbReference type="GO" id="GO:0140078">
    <property type="term" value="F:class I DNA-(apurinic or apyrimidinic site) endonuclease activity"/>
    <property type="evidence" value="ECO:0007669"/>
    <property type="project" value="UniProtKB-EC"/>
</dbReference>
<dbReference type="InterPro" id="IPR027421">
    <property type="entry name" value="DNA_pol_lamdba_lyase_dom_sf"/>
</dbReference>
<dbReference type="InterPro" id="IPR003141">
    <property type="entry name" value="Pol/His_phosphatase_N"/>
</dbReference>
<dbReference type="RefSeq" id="WP_013132370.1">
    <property type="nucleotide sequence ID" value="NC_014165.1"/>
</dbReference>
<keyword evidence="11" id="KW-0227">DNA damage</keyword>
<dbReference type="GO" id="GO:0003677">
    <property type="term" value="F:DNA binding"/>
    <property type="evidence" value="ECO:0007669"/>
    <property type="project" value="InterPro"/>
</dbReference>
<dbReference type="InterPro" id="IPR002008">
    <property type="entry name" value="DNA_pol_X_beta-like"/>
</dbReference>
<comment type="cofactor">
    <cofactor evidence="1">
        <name>Mg(2+)</name>
        <dbReference type="ChEBI" id="CHEBI:18420"/>
    </cofactor>
</comment>
<feature type="domain" description="Polymerase/histidinol phosphatase N-terminal" evidence="23">
    <location>
        <begin position="330"/>
        <end position="408"/>
    </location>
</feature>
<dbReference type="Gene3D" id="3.20.20.140">
    <property type="entry name" value="Metal-dependent hydrolases"/>
    <property type="match status" value="1"/>
</dbReference>
<evidence type="ECO:0000256" key="5">
    <source>
        <dbReference type="ARBA" id="ARBA00020020"/>
    </source>
</evidence>
<organism evidence="25 26">
    <name type="scientific">Thermobispora bispora (strain ATCC 19993 / DSM 43833 / CBS 139.67 / JCM 10125 / KCTC 9307 / NBRC 14880 / R51)</name>
    <dbReference type="NCBI Taxonomy" id="469371"/>
    <lineage>
        <taxon>Bacteria</taxon>
        <taxon>Bacillati</taxon>
        <taxon>Actinomycetota</taxon>
        <taxon>Actinomycetes</taxon>
        <taxon>Streptosporangiales</taxon>
        <taxon>Streptosporangiaceae</taxon>
        <taxon>Thermobispora</taxon>
    </lineage>
</organism>
<evidence type="ECO:0000259" key="24">
    <source>
        <dbReference type="SMART" id="SM00483"/>
    </source>
</evidence>
<evidence type="ECO:0000313" key="25">
    <source>
        <dbReference type="EMBL" id="ADG88837.1"/>
    </source>
</evidence>
<dbReference type="PRINTS" id="PR00870">
    <property type="entry name" value="DNAPOLXBETA"/>
</dbReference>
<dbReference type="InterPro" id="IPR050243">
    <property type="entry name" value="PHP_phosphatase"/>
</dbReference>
<dbReference type="SUPFAM" id="SSF89550">
    <property type="entry name" value="PHP domain-like"/>
    <property type="match status" value="1"/>
</dbReference>
<dbReference type="AlphaFoldDB" id="D6Y2I8"/>
<protein>
    <recommendedName>
        <fullName evidence="5">DNA polymerase beta</fullName>
        <ecNumber evidence="3">2.7.7.7</ecNumber>
        <ecNumber evidence="4">4.2.99.18</ecNumber>
    </recommendedName>
    <alternativeName>
        <fullName evidence="16">5'-deoxyribose-phosphate lyase</fullName>
    </alternativeName>
    <alternativeName>
        <fullName evidence="17">AP lyase</fullName>
    </alternativeName>
</protein>
<feature type="domain" description="DNA-directed DNA polymerase X" evidence="24">
    <location>
        <begin position="3"/>
        <end position="306"/>
    </location>
</feature>
<dbReference type="InterPro" id="IPR043519">
    <property type="entry name" value="NT_sf"/>
</dbReference>
<dbReference type="EC" id="2.7.7.7" evidence="3"/>
<feature type="domain" description="Helix-hairpin-helix DNA-binding motif class 1" evidence="22">
    <location>
        <begin position="124"/>
        <end position="143"/>
    </location>
</feature>
<evidence type="ECO:0000256" key="20">
    <source>
        <dbReference type="ARBA" id="ARBA00045548"/>
    </source>
</evidence>
<feature type="domain" description="Helix-hairpin-helix DNA-binding motif class 1" evidence="22">
    <location>
        <begin position="89"/>
        <end position="108"/>
    </location>
</feature>
<keyword evidence="10" id="KW-0235">DNA replication</keyword>
<evidence type="ECO:0000256" key="8">
    <source>
        <dbReference type="ARBA" id="ARBA00022679"/>
    </source>
</evidence>
<keyword evidence="13 25" id="KW-0239">DNA-directed DNA polymerase</keyword>
<comment type="catalytic activity">
    <reaction evidence="21">
        <text>DNA(n) + a 2'-deoxyribonucleoside 5'-triphosphate = DNA(n+1) + diphosphate</text>
        <dbReference type="Rhea" id="RHEA:22508"/>
        <dbReference type="Rhea" id="RHEA-COMP:17339"/>
        <dbReference type="Rhea" id="RHEA-COMP:17340"/>
        <dbReference type="ChEBI" id="CHEBI:33019"/>
        <dbReference type="ChEBI" id="CHEBI:61560"/>
        <dbReference type="ChEBI" id="CHEBI:173112"/>
        <dbReference type="EC" id="2.7.7.7"/>
    </reaction>
</comment>
<dbReference type="eggNOG" id="COG1387">
    <property type="taxonomic scope" value="Bacteria"/>
</dbReference>
<dbReference type="GO" id="GO:0005829">
    <property type="term" value="C:cytosol"/>
    <property type="evidence" value="ECO:0007669"/>
    <property type="project" value="TreeGrafter"/>
</dbReference>
<dbReference type="InterPro" id="IPR022311">
    <property type="entry name" value="PolX-like"/>
</dbReference>
<dbReference type="InterPro" id="IPR022312">
    <property type="entry name" value="DNA_pol_X"/>
</dbReference>
<comment type="catalytic activity">
    <reaction evidence="18">
        <text>2'-deoxyribonucleotide-(2'-deoxyribose 5'-phosphate)-2'-deoxyribonucleotide-DNA = a 3'-end 2'-deoxyribonucleotide-(2,3-dehydro-2,3-deoxyribose 5'-phosphate)-DNA + a 5'-end 5'-phospho-2'-deoxyribonucleoside-DNA + H(+)</text>
        <dbReference type="Rhea" id="RHEA:66592"/>
        <dbReference type="Rhea" id="RHEA-COMP:13180"/>
        <dbReference type="Rhea" id="RHEA-COMP:16897"/>
        <dbReference type="Rhea" id="RHEA-COMP:17067"/>
        <dbReference type="ChEBI" id="CHEBI:15378"/>
        <dbReference type="ChEBI" id="CHEBI:136412"/>
        <dbReference type="ChEBI" id="CHEBI:157695"/>
        <dbReference type="ChEBI" id="CHEBI:167181"/>
        <dbReference type="EC" id="4.2.99.18"/>
    </reaction>
</comment>
<dbReference type="Pfam" id="PF14791">
    <property type="entry name" value="DNA_pol_B_thumb"/>
    <property type="match status" value="1"/>
</dbReference>
<evidence type="ECO:0000256" key="3">
    <source>
        <dbReference type="ARBA" id="ARBA00012417"/>
    </source>
</evidence>
<evidence type="ECO:0000256" key="9">
    <source>
        <dbReference type="ARBA" id="ARBA00022695"/>
    </source>
</evidence>
<evidence type="ECO:0000256" key="4">
    <source>
        <dbReference type="ARBA" id="ARBA00012720"/>
    </source>
</evidence>
<dbReference type="InterPro" id="IPR004013">
    <property type="entry name" value="PHP_dom"/>
</dbReference>
<proteinExistence type="predicted"/>
<dbReference type="SMART" id="SM00278">
    <property type="entry name" value="HhH1"/>
    <property type="match status" value="3"/>
</dbReference>
<accession>D6Y2I8</accession>
<keyword evidence="9 25" id="KW-0548">Nucleotidyltransferase</keyword>
<dbReference type="InterPro" id="IPR029398">
    <property type="entry name" value="PolB_thumb"/>
</dbReference>
<keyword evidence="14" id="KW-0915">Sodium</keyword>
<dbReference type="PIRSF" id="PIRSF005047">
    <property type="entry name" value="UCP005047_YshC"/>
    <property type="match status" value="1"/>
</dbReference>